<comment type="similarity">
    <text evidence="11">Belongs to the SEDS family. FtsW subfamily.</text>
</comment>
<evidence type="ECO:0000313" key="20">
    <source>
        <dbReference type="Proteomes" id="UP000824241"/>
    </source>
</evidence>
<keyword evidence="8 18" id="KW-0472">Membrane</keyword>
<dbReference type="GO" id="GO:0032153">
    <property type="term" value="C:cell division site"/>
    <property type="evidence" value="ECO:0007669"/>
    <property type="project" value="TreeGrafter"/>
</dbReference>
<evidence type="ECO:0000256" key="18">
    <source>
        <dbReference type="SAM" id="Phobius"/>
    </source>
</evidence>
<keyword evidence="7 18" id="KW-1133">Transmembrane helix</keyword>
<dbReference type="Proteomes" id="UP000824241">
    <property type="component" value="Unassembled WGS sequence"/>
</dbReference>
<keyword evidence="3" id="KW-0808">Transferase</keyword>
<dbReference type="GO" id="GO:0005886">
    <property type="term" value="C:plasma membrane"/>
    <property type="evidence" value="ECO:0007669"/>
    <property type="project" value="TreeGrafter"/>
</dbReference>
<reference evidence="19" key="1">
    <citation type="submission" date="2020-10" db="EMBL/GenBank/DDBJ databases">
        <authorList>
            <person name="Gilroy R."/>
        </authorList>
    </citation>
    <scope>NUCLEOTIDE SEQUENCE</scope>
    <source>
        <strain evidence="19">CHK189-12415</strain>
    </source>
</reference>
<dbReference type="GO" id="GO:0051301">
    <property type="term" value="P:cell division"/>
    <property type="evidence" value="ECO:0007669"/>
    <property type="project" value="InterPro"/>
</dbReference>
<dbReference type="GO" id="GO:0008360">
    <property type="term" value="P:regulation of cell shape"/>
    <property type="evidence" value="ECO:0007669"/>
    <property type="project" value="UniProtKB-KW"/>
</dbReference>
<evidence type="ECO:0000256" key="6">
    <source>
        <dbReference type="ARBA" id="ARBA00022984"/>
    </source>
</evidence>
<proteinExistence type="inferred from homology"/>
<sequence length="285" mass="30895">QPSELLKFGLIVTFAALIARNYRQMDTFKKGILEFFYFLIPAFGVVALQRHMSWIMLMVIICGGMMFIAGSKIYYILLLVPVGLLGLVILQALGFDYIGSRIDAWLDPFSDIQNGTWQIVQSLYAIGSGGLFGVGLGNSTQKFLWISEPQNDFIFAVVCEELGLVGALMIILLFVLFVASGFSIAMRAPDKFGSMLVIGIVLQFGTQALLNIAVVSNAMPTTGISLPFFSAGGSATLVQLAQVGIVLNVSRYCRPAISRKKDAEGASSSGGEQKPKIKIISSREI</sequence>
<evidence type="ECO:0000256" key="9">
    <source>
        <dbReference type="ARBA" id="ARBA00032370"/>
    </source>
</evidence>
<evidence type="ECO:0000256" key="15">
    <source>
        <dbReference type="ARBA" id="ARBA00049902"/>
    </source>
</evidence>
<evidence type="ECO:0000256" key="14">
    <source>
        <dbReference type="ARBA" id="ARBA00044770"/>
    </source>
</evidence>
<comment type="catalytic activity">
    <reaction evidence="15">
        <text>[GlcNAc-(1-&gt;4)-Mur2Ac(oyl-L-Ala-gamma-D-Glu-L-Lys-D-Ala-D-Ala)](n)-di-trans,octa-cis-undecaprenyl diphosphate + beta-D-GlcNAc-(1-&gt;4)-Mur2Ac(oyl-L-Ala-gamma-D-Glu-L-Lys-D-Ala-D-Ala)-di-trans,octa-cis-undecaprenyl diphosphate = [GlcNAc-(1-&gt;4)-Mur2Ac(oyl-L-Ala-gamma-D-Glu-L-Lys-D-Ala-D-Ala)](n+1)-di-trans,octa-cis-undecaprenyl diphosphate + di-trans,octa-cis-undecaprenyl diphosphate + H(+)</text>
        <dbReference type="Rhea" id="RHEA:23708"/>
        <dbReference type="Rhea" id="RHEA-COMP:9602"/>
        <dbReference type="Rhea" id="RHEA-COMP:9603"/>
        <dbReference type="ChEBI" id="CHEBI:15378"/>
        <dbReference type="ChEBI" id="CHEBI:58405"/>
        <dbReference type="ChEBI" id="CHEBI:60033"/>
        <dbReference type="ChEBI" id="CHEBI:78435"/>
        <dbReference type="EC" id="2.4.99.28"/>
    </reaction>
</comment>
<dbReference type="Pfam" id="PF01098">
    <property type="entry name" value="FTSW_RODA_SPOVE"/>
    <property type="match status" value="1"/>
</dbReference>
<reference evidence="19" key="2">
    <citation type="journal article" date="2021" name="PeerJ">
        <title>Extensive microbial diversity within the chicken gut microbiome revealed by metagenomics and culture.</title>
        <authorList>
            <person name="Gilroy R."/>
            <person name="Ravi A."/>
            <person name="Getino M."/>
            <person name="Pursley I."/>
            <person name="Horton D.L."/>
            <person name="Alikhan N.F."/>
            <person name="Baker D."/>
            <person name="Gharbi K."/>
            <person name="Hall N."/>
            <person name="Watson M."/>
            <person name="Adriaenssens E.M."/>
            <person name="Foster-Nyarko E."/>
            <person name="Jarju S."/>
            <person name="Secka A."/>
            <person name="Antonio M."/>
            <person name="Oren A."/>
            <person name="Chaudhuri R.R."/>
            <person name="La Ragione R."/>
            <person name="Hildebrand F."/>
            <person name="Pallen M.J."/>
        </authorList>
    </citation>
    <scope>NUCLEOTIDE SEQUENCE</scope>
    <source>
        <strain evidence="19">CHK189-12415</strain>
    </source>
</reference>
<dbReference type="EC" id="2.4.99.28" evidence="14"/>
<keyword evidence="2" id="KW-0328">Glycosyltransferase</keyword>
<dbReference type="EMBL" id="DVHA01000257">
    <property type="protein sequence ID" value="HIR61487.1"/>
    <property type="molecule type" value="Genomic_DNA"/>
</dbReference>
<feature type="region of interest" description="Disordered" evidence="17">
    <location>
        <begin position="262"/>
        <end position="285"/>
    </location>
</feature>
<evidence type="ECO:0000256" key="12">
    <source>
        <dbReference type="ARBA" id="ARBA00041185"/>
    </source>
</evidence>
<keyword evidence="5" id="KW-0133">Cell shape</keyword>
<evidence type="ECO:0000256" key="3">
    <source>
        <dbReference type="ARBA" id="ARBA00022679"/>
    </source>
</evidence>
<dbReference type="PANTHER" id="PTHR30474:SF2">
    <property type="entry name" value="PEPTIDOGLYCAN GLYCOSYLTRANSFERASE FTSW-RELATED"/>
    <property type="match status" value="1"/>
</dbReference>
<evidence type="ECO:0000256" key="2">
    <source>
        <dbReference type="ARBA" id="ARBA00022676"/>
    </source>
</evidence>
<protein>
    <recommendedName>
        <fullName evidence="12">Probable peptidoglycan glycosyltransferase FtsW</fullName>
        <ecNumber evidence="14">2.4.99.28</ecNumber>
    </recommendedName>
    <alternativeName>
        <fullName evidence="13">Cell division protein FtsW</fullName>
    </alternativeName>
    <alternativeName>
        <fullName evidence="10">Cell wall polymerase</fullName>
    </alternativeName>
    <alternativeName>
        <fullName evidence="9">Peptidoglycan polymerase</fullName>
    </alternativeName>
</protein>
<name>A0A9D1DYU1_9FIRM</name>
<evidence type="ECO:0000256" key="4">
    <source>
        <dbReference type="ARBA" id="ARBA00022692"/>
    </source>
</evidence>
<comment type="function">
    <text evidence="16">Peptidoglycan polymerase that is essential for cell division.</text>
</comment>
<dbReference type="GO" id="GO:0009252">
    <property type="term" value="P:peptidoglycan biosynthetic process"/>
    <property type="evidence" value="ECO:0007669"/>
    <property type="project" value="UniProtKB-KW"/>
</dbReference>
<feature type="transmembrane region" description="Helical" evidence="18">
    <location>
        <begin position="192"/>
        <end position="214"/>
    </location>
</feature>
<dbReference type="PANTHER" id="PTHR30474">
    <property type="entry name" value="CELL CYCLE PROTEIN"/>
    <property type="match status" value="1"/>
</dbReference>
<evidence type="ECO:0000256" key="11">
    <source>
        <dbReference type="ARBA" id="ARBA00038053"/>
    </source>
</evidence>
<feature type="transmembrane region" description="Helical" evidence="18">
    <location>
        <begin position="74"/>
        <end position="95"/>
    </location>
</feature>
<evidence type="ECO:0000256" key="17">
    <source>
        <dbReference type="SAM" id="MobiDB-lite"/>
    </source>
</evidence>
<dbReference type="InterPro" id="IPR001182">
    <property type="entry name" value="FtsW/RodA"/>
</dbReference>
<evidence type="ECO:0000256" key="8">
    <source>
        <dbReference type="ARBA" id="ARBA00023136"/>
    </source>
</evidence>
<evidence type="ECO:0000256" key="13">
    <source>
        <dbReference type="ARBA" id="ARBA00041418"/>
    </source>
</evidence>
<dbReference type="GO" id="GO:0008955">
    <property type="term" value="F:peptidoglycan glycosyltransferase activity"/>
    <property type="evidence" value="ECO:0007669"/>
    <property type="project" value="UniProtKB-EC"/>
</dbReference>
<evidence type="ECO:0000256" key="16">
    <source>
        <dbReference type="ARBA" id="ARBA00049966"/>
    </source>
</evidence>
<evidence type="ECO:0000256" key="1">
    <source>
        <dbReference type="ARBA" id="ARBA00004141"/>
    </source>
</evidence>
<gene>
    <name evidence="19" type="ORF">IAB37_07945</name>
</gene>
<feature type="transmembrane region" description="Helical" evidence="18">
    <location>
        <begin position="6"/>
        <end position="23"/>
    </location>
</feature>
<accession>A0A9D1DYU1</accession>
<evidence type="ECO:0000256" key="7">
    <source>
        <dbReference type="ARBA" id="ARBA00022989"/>
    </source>
</evidence>
<feature type="transmembrane region" description="Helical" evidence="18">
    <location>
        <begin position="35"/>
        <end position="68"/>
    </location>
</feature>
<feature type="transmembrane region" description="Helical" evidence="18">
    <location>
        <begin position="154"/>
        <end position="180"/>
    </location>
</feature>
<dbReference type="GO" id="GO:0015648">
    <property type="term" value="F:lipid-linked peptidoglycan transporter activity"/>
    <property type="evidence" value="ECO:0007669"/>
    <property type="project" value="TreeGrafter"/>
</dbReference>
<organism evidence="19 20">
    <name type="scientific">Candidatus Faecivivens stercoravium</name>
    <dbReference type="NCBI Taxonomy" id="2840803"/>
    <lineage>
        <taxon>Bacteria</taxon>
        <taxon>Bacillati</taxon>
        <taxon>Bacillota</taxon>
        <taxon>Clostridia</taxon>
        <taxon>Eubacteriales</taxon>
        <taxon>Oscillospiraceae</taxon>
        <taxon>Oscillospiraceae incertae sedis</taxon>
        <taxon>Candidatus Faecivivens</taxon>
    </lineage>
</organism>
<comment type="subcellular location">
    <subcellularLocation>
        <location evidence="1">Membrane</location>
        <topology evidence="1">Multi-pass membrane protein</topology>
    </subcellularLocation>
</comment>
<feature type="transmembrane region" description="Helical" evidence="18">
    <location>
        <begin position="226"/>
        <end position="250"/>
    </location>
</feature>
<evidence type="ECO:0000256" key="5">
    <source>
        <dbReference type="ARBA" id="ARBA00022960"/>
    </source>
</evidence>
<feature type="non-terminal residue" evidence="19">
    <location>
        <position position="1"/>
    </location>
</feature>
<dbReference type="AlphaFoldDB" id="A0A9D1DYU1"/>
<evidence type="ECO:0000256" key="10">
    <source>
        <dbReference type="ARBA" id="ARBA00033270"/>
    </source>
</evidence>
<keyword evidence="4 18" id="KW-0812">Transmembrane</keyword>
<evidence type="ECO:0000313" key="19">
    <source>
        <dbReference type="EMBL" id="HIR61487.1"/>
    </source>
</evidence>
<keyword evidence="6" id="KW-0573">Peptidoglycan synthesis</keyword>
<comment type="caution">
    <text evidence="19">The sequence shown here is derived from an EMBL/GenBank/DDBJ whole genome shotgun (WGS) entry which is preliminary data.</text>
</comment>